<keyword evidence="2" id="KW-1185">Reference proteome</keyword>
<evidence type="ECO:0000313" key="2">
    <source>
        <dbReference type="Proteomes" id="UP000789525"/>
    </source>
</evidence>
<dbReference type="Proteomes" id="UP000789525">
    <property type="component" value="Unassembled WGS sequence"/>
</dbReference>
<dbReference type="EMBL" id="CAJVPT010062265">
    <property type="protein sequence ID" value="CAG8766653.1"/>
    <property type="molecule type" value="Genomic_DNA"/>
</dbReference>
<accession>A0ACA9QVZ2</accession>
<name>A0ACA9QVZ2_9GLOM</name>
<organism evidence="1 2">
    <name type="scientific">Acaulospora colombiana</name>
    <dbReference type="NCBI Taxonomy" id="27376"/>
    <lineage>
        <taxon>Eukaryota</taxon>
        <taxon>Fungi</taxon>
        <taxon>Fungi incertae sedis</taxon>
        <taxon>Mucoromycota</taxon>
        <taxon>Glomeromycotina</taxon>
        <taxon>Glomeromycetes</taxon>
        <taxon>Diversisporales</taxon>
        <taxon>Acaulosporaceae</taxon>
        <taxon>Acaulospora</taxon>
    </lineage>
</organism>
<protein>
    <submittedName>
        <fullName evidence="1">4068_t:CDS:1</fullName>
    </submittedName>
</protein>
<feature type="non-terminal residue" evidence="1">
    <location>
        <position position="144"/>
    </location>
</feature>
<comment type="caution">
    <text evidence="1">The sequence shown here is derived from an EMBL/GenBank/DDBJ whole genome shotgun (WGS) entry which is preliminary data.</text>
</comment>
<sequence>MGIVGGKKVRDRWTTPTPTNHDQSTLHVTTSEPYHSTTHLLQRRPFLDDATPFLLAQRSLVIAKDETYSAADIYQAANAWWAVIADINFNHNSSEAQAECLYSYASVMLNLSKGQDDMDGTIIMLREALSTLPYTPSQPRYNIV</sequence>
<gene>
    <name evidence="1" type="ORF">ACOLOM_LOCUS13485</name>
</gene>
<proteinExistence type="predicted"/>
<evidence type="ECO:0000313" key="1">
    <source>
        <dbReference type="EMBL" id="CAG8766653.1"/>
    </source>
</evidence>
<reference evidence="1" key="1">
    <citation type="submission" date="2021-06" db="EMBL/GenBank/DDBJ databases">
        <authorList>
            <person name="Kallberg Y."/>
            <person name="Tangrot J."/>
            <person name="Rosling A."/>
        </authorList>
    </citation>
    <scope>NUCLEOTIDE SEQUENCE</scope>
    <source>
        <strain evidence="1">CL356</strain>
    </source>
</reference>